<dbReference type="PROSITE" id="PS51837">
    <property type="entry name" value="LITAF"/>
    <property type="match status" value="1"/>
</dbReference>
<evidence type="ECO:0000256" key="5">
    <source>
        <dbReference type="ARBA" id="ARBA00022723"/>
    </source>
</evidence>
<keyword evidence="6" id="KW-0862">Zinc</keyword>
<dbReference type="InterPro" id="IPR037519">
    <property type="entry name" value="LITAF_fam"/>
</dbReference>
<keyword evidence="9" id="KW-0812">Transmembrane</keyword>
<keyword evidence="7 9" id="KW-0472">Membrane</keyword>
<evidence type="ECO:0000259" key="10">
    <source>
        <dbReference type="PROSITE" id="PS51837"/>
    </source>
</evidence>
<evidence type="ECO:0000256" key="8">
    <source>
        <dbReference type="SAM" id="MobiDB-lite"/>
    </source>
</evidence>
<feature type="compositionally biased region" description="Polar residues" evidence="8">
    <location>
        <begin position="18"/>
        <end position="27"/>
    </location>
</feature>
<keyword evidence="5" id="KW-0479">Metal-binding</keyword>
<dbReference type="PANTHER" id="PTHR23292">
    <property type="entry name" value="LIPOPOLYSACCHARIDE-INDUCED TUMOR NECROSIS FACTOR-ALPHA FACTOR"/>
    <property type="match status" value="1"/>
</dbReference>
<evidence type="ECO:0000313" key="11">
    <source>
        <dbReference type="EMBL" id="JAS18800.1"/>
    </source>
</evidence>
<feature type="domain" description="LITAF" evidence="10">
    <location>
        <begin position="81"/>
        <end position="165"/>
    </location>
</feature>
<dbReference type="AlphaFoldDB" id="A0A1B6CZB9"/>
<sequence length="165" mass="18391">MSKMPNNDDKPLLPTAPPSLQNDWISSYEPQGPNQFYPAVTNIAQNQYVAVAQDIPYQQAPQMQVPPAYPHQQPQLMQQPTMQVVNQQVVNVGPHQCQMTCPNCQTFIKTSTTTESTGSAYICCCLMFITGLCCICSCLPFCMNSFKVVNHSCPNCKAFLGSYRR</sequence>
<evidence type="ECO:0000256" key="7">
    <source>
        <dbReference type="ARBA" id="ARBA00023136"/>
    </source>
</evidence>
<reference evidence="11" key="1">
    <citation type="submission" date="2015-12" db="EMBL/GenBank/DDBJ databases">
        <title>De novo transcriptome assembly of four potential Pierce s Disease insect vectors from Arizona vineyards.</title>
        <authorList>
            <person name="Tassone E.E."/>
        </authorList>
    </citation>
    <scope>NUCLEOTIDE SEQUENCE</scope>
</reference>
<protein>
    <recommendedName>
        <fullName evidence="10">LITAF domain-containing protein</fullName>
    </recommendedName>
</protein>
<dbReference type="GO" id="GO:0008270">
    <property type="term" value="F:zinc ion binding"/>
    <property type="evidence" value="ECO:0007669"/>
    <property type="project" value="TreeGrafter"/>
</dbReference>
<dbReference type="PANTHER" id="PTHR23292:SF6">
    <property type="entry name" value="FI16602P1-RELATED"/>
    <property type="match status" value="1"/>
</dbReference>
<evidence type="ECO:0000256" key="9">
    <source>
        <dbReference type="SAM" id="Phobius"/>
    </source>
</evidence>
<evidence type="ECO:0000256" key="4">
    <source>
        <dbReference type="ARBA" id="ARBA00005975"/>
    </source>
</evidence>
<dbReference type="Pfam" id="PF10601">
    <property type="entry name" value="zf-LITAF-like"/>
    <property type="match status" value="1"/>
</dbReference>
<evidence type="ECO:0000256" key="1">
    <source>
        <dbReference type="ARBA" id="ARBA00004414"/>
    </source>
</evidence>
<evidence type="ECO:0000256" key="3">
    <source>
        <dbReference type="ARBA" id="ARBA00004630"/>
    </source>
</evidence>
<dbReference type="GO" id="GO:0005765">
    <property type="term" value="C:lysosomal membrane"/>
    <property type="evidence" value="ECO:0007669"/>
    <property type="project" value="UniProtKB-SubCell"/>
</dbReference>
<accession>A0A1B6CZB9</accession>
<dbReference type="SMART" id="SM00714">
    <property type="entry name" value="LITAF"/>
    <property type="match status" value="1"/>
</dbReference>
<proteinExistence type="inferred from homology"/>
<feature type="compositionally biased region" description="Basic and acidic residues" evidence="8">
    <location>
        <begin position="1"/>
        <end position="11"/>
    </location>
</feature>
<dbReference type="GO" id="GO:0031902">
    <property type="term" value="C:late endosome membrane"/>
    <property type="evidence" value="ECO:0007669"/>
    <property type="project" value="UniProtKB-SubCell"/>
</dbReference>
<evidence type="ECO:0000256" key="2">
    <source>
        <dbReference type="ARBA" id="ARBA00004481"/>
    </source>
</evidence>
<feature type="transmembrane region" description="Helical" evidence="9">
    <location>
        <begin position="119"/>
        <end position="142"/>
    </location>
</feature>
<evidence type="ECO:0000256" key="6">
    <source>
        <dbReference type="ARBA" id="ARBA00022833"/>
    </source>
</evidence>
<gene>
    <name evidence="11" type="ORF">g.24366</name>
</gene>
<organism evidence="11">
    <name type="scientific">Clastoptera arizonana</name>
    <name type="common">Arizona spittle bug</name>
    <dbReference type="NCBI Taxonomy" id="38151"/>
    <lineage>
        <taxon>Eukaryota</taxon>
        <taxon>Metazoa</taxon>
        <taxon>Ecdysozoa</taxon>
        <taxon>Arthropoda</taxon>
        <taxon>Hexapoda</taxon>
        <taxon>Insecta</taxon>
        <taxon>Pterygota</taxon>
        <taxon>Neoptera</taxon>
        <taxon>Paraneoptera</taxon>
        <taxon>Hemiptera</taxon>
        <taxon>Auchenorrhyncha</taxon>
        <taxon>Cercopoidea</taxon>
        <taxon>Clastopteridae</taxon>
        <taxon>Clastoptera</taxon>
    </lineage>
</organism>
<comment type="similarity">
    <text evidence="4">Belongs to the CDIP1/LITAF family.</text>
</comment>
<name>A0A1B6CZB9_9HEMI</name>
<dbReference type="EMBL" id="GEDC01018498">
    <property type="protein sequence ID" value="JAS18800.1"/>
    <property type="molecule type" value="Transcribed_RNA"/>
</dbReference>
<feature type="region of interest" description="Disordered" evidence="8">
    <location>
        <begin position="1"/>
        <end position="27"/>
    </location>
</feature>
<dbReference type="InterPro" id="IPR006629">
    <property type="entry name" value="LITAF"/>
</dbReference>
<keyword evidence="9" id="KW-1133">Transmembrane helix</keyword>
<comment type="subcellular location">
    <subcellularLocation>
        <location evidence="2">Endosome membrane</location>
        <topology evidence="2">Peripheral membrane protein</topology>
    </subcellularLocation>
    <subcellularLocation>
        <location evidence="1">Late endosome membrane</location>
    </subcellularLocation>
    <subcellularLocation>
        <location evidence="3">Lysosome membrane</location>
        <topology evidence="3">Peripheral membrane protein</topology>
        <orientation evidence="3">Cytoplasmic side</orientation>
    </subcellularLocation>
</comment>